<dbReference type="Pfam" id="PF01035">
    <property type="entry name" value="DNA_binding_1"/>
    <property type="match status" value="1"/>
</dbReference>
<feature type="domain" description="Methylated-DNA-[protein]-cysteine S-methyltransferase DNA binding" evidence="10">
    <location>
        <begin position="72"/>
        <end position="151"/>
    </location>
</feature>
<comment type="caution">
    <text evidence="12">The sequence shown here is derived from an EMBL/GenBank/DDBJ whole genome shotgun (WGS) entry which is preliminary data.</text>
</comment>
<dbReference type="GO" id="GO:0032259">
    <property type="term" value="P:methylation"/>
    <property type="evidence" value="ECO:0007669"/>
    <property type="project" value="UniProtKB-KW"/>
</dbReference>
<dbReference type="Gene3D" id="1.10.10.10">
    <property type="entry name" value="Winged helix-like DNA-binding domain superfamily/Winged helix DNA-binding domain"/>
    <property type="match status" value="1"/>
</dbReference>
<dbReference type="SUPFAM" id="SSF46767">
    <property type="entry name" value="Methylated DNA-protein cysteine methyltransferase, C-terminal domain"/>
    <property type="match status" value="1"/>
</dbReference>
<dbReference type="InterPro" id="IPR001497">
    <property type="entry name" value="MethylDNA_cys_MeTrfase_AS"/>
</dbReference>
<evidence type="ECO:0000256" key="2">
    <source>
        <dbReference type="ARBA" id="ARBA00008711"/>
    </source>
</evidence>
<dbReference type="NCBIfam" id="TIGR00589">
    <property type="entry name" value="ogt"/>
    <property type="match status" value="1"/>
</dbReference>
<protein>
    <recommendedName>
        <fullName evidence="9">Methylated-DNA--protein-cysteine methyltransferase</fullName>
        <ecNumber evidence="9">2.1.1.63</ecNumber>
    </recommendedName>
    <alternativeName>
        <fullName evidence="9">6-O-methylguanine-DNA methyltransferase</fullName>
        <shortName evidence="9">MGMT</shortName>
    </alternativeName>
    <alternativeName>
        <fullName evidence="9">O-6-methylguanine-DNA-alkyltransferase</fullName>
    </alternativeName>
</protein>
<evidence type="ECO:0000256" key="6">
    <source>
        <dbReference type="ARBA" id="ARBA00022763"/>
    </source>
</evidence>
<feature type="domain" description="Methylguanine DNA methyltransferase ribonuclease-like" evidence="11">
    <location>
        <begin position="6"/>
        <end position="67"/>
    </location>
</feature>
<reference evidence="12" key="1">
    <citation type="journal article" date="2020" name="mSystems">
        <title>Genome- and Community-Level Interaction Insights into Carbon Utilization and Element Cycling Functions of Hydrothermarchaeota in Hydrothermal Sediment.</title>
        <authorList>
            <person name="Zhou Z."/>
            <person name="Liu Y."/>
            <person name="Xu W."/>
            <person name="Pan J."/>
            <person name="Luo Z.H."/>
            <person name="Li M."/>
        </authorList>
    </citation>
    <scope>NUCLEOTIDE SEQUENCE [LARGE SCALE GENOMIC DNA]</scope>
    <source>
        <strain evidence="12">SpSt-464</strain>
    </source>
</reference>
<dbReference type="Gene3D" id="3.30.160.70">
    <property type="entry name" value="Methylated DNA-protein cysteine methyltransferase domain"/>
    <property type="match status" value="1"/>
</dbReference>
<feature type="active site" description="Nucleophile; methyl group acceptor" evidence="9">
    <location>
        <position position="123"/>
    </location>
</feature>
<evidence type="ECO:0000256" key="5">
    <source>
        <dbReference type="ARBA" id="ARBA00022679"/>
    </source>
</evidence>
<proteinExistence type="inferred from homology"/>
<dbReference type="PANTHER" id="PTHR10815">
    <property type="entry name" value="METHYLATED-DNA--PROTEIN-CYSTEINE METHYLTRANSFERASE"/>
    <property type="match status" value="1"/>
</dbReference>
<keyword evidence="4 9" id="KW-0489">Methyltransferase</keyword>
<evidence type="ECO:0000256" key="1">
    <source>
        <dbReference type="ARBA" id="ARBA00001286"/>
    </source>
</evidence>
<accession>A0A7C3J5B2</accession>
<comment type="subcellular location">
    <subcellularLocation>
        <location evidence="9">Cytoplasm</location>
    </subcellularLocation>
</comment>
<evidence type="ECO:0000256" key="4">
    <source>
        <dbReference type="ARBA" id="ARBA00022603"/>
    </source>
</evidence>
<evidence type="ECO:0000256" key="8">
    <source>
        <dbReference type="ARBA" id="ARBA00049348"/>
    </source>
</evidence>
<dbReference type="GO" id="GO:0006307">
    <property type="term" value="P:DNA alkylation repair"/>
    <property type="evidence" value="ECO:0007669"/>
    <property type="project" value="UniProtKB-UniRule"/>
</dbReference>
<gene>
    <name evidence="12" type="ORF">ENS15_00530</name>
</gene>
<evidence type="ECO:0000256" key="7">
    <source>
        <dbReference type="ARBA" id="ARBA00023204"/>
    </source>
</evidence>
<dbReference type="InterPro" id="IPR036217">
    <property type="entry name" value="MethylDNA_cys_MeTrfase_DNAb"/>
</dbReference>
<dbReference type="InterPro" id="IPR008332">
    <property type="entry name" value="MethylG_MeTrfase_N"/>
</dbReference>
<keyword evidence="3 9" id="KW-0963">Cytoplasm</keyword>
<dbReference type="HAMAP" id="MF_00772">
    <property type="entry name" value="OGT"/>
    <property type="match status" value="1"/>
</dbReference>
<organism evidence="12">
    <name type="scientific">candidate division WOR-3 bacterium</name>
    <dbReference type="NCBI Taxonomy" id="2052148"/>
    <lineage>
        <taxon>Bacteria</taxon>
        <taxon>Bacteria division WOR-3</taxon>
    </lineage>
</organism>
<keyword evidence="7 9" id="KW-0234">DNA repair</keyword>
<dbReference type="CDD" id="cd06445">
    <property type="entry name" value="ATase"/>
    <property type="match status" value="1"/>
</dbReference>
<keyword evidence="6 9" id="KW-0227">DNA damage</keyword>
<evidence type="ECO:0000313" key="12">
    <source>
        <dbReference type="EMBL" id="HFK23129.1"/>
    </source>
</evidence>
<comment type="function">
    <text evidence="9">Involved in the cellular defense against the biological effects of O6-methylguanine (O6-MeG) and O4-methylthymine (O4-MeT) in DNA. Repairs the methylated nucleobase in DNA by stoichiometrically transferring the methyl group to a cysteine residue in the enzyme. This is a suicide reaction: the enzyme is irreversibly inactivated.</text>
</comment>
<dbReference type="PROSITE" id="PS00374">
    <property type="entry name" value="MGMT"/>
    <property type="match status" value="1"/>
</dbReference>
<dbReference type="EMBL" id="DSTT01000001">
    <property type="protein sequence ID" value="HFK23129.1"/>
    <property type="molecule type" value="Genomic_DNA"/>
</dbReference>
<dbReference type="GO" id="GO:0005737">
    <property type="term" value="C:cytoplasm"/>
    <property type="evidence" value="ECO:0007669"/>
    <property type="project" value="UniProtKB-SubCell"/>
</dbReference>
<name>A0A7C3J5B2_UNCW3</name>
<dbReference type="InterPro" id="IPR014048">
    <property type="entry name" value="MethylDNA_cys_MeTrfase_DNA-bd"/>
</dbReference>
<comment type="catalytic activity">
    <reaction evidence="1 9">
        <text>a 4-O-methyl-thymidine in DNA + L-cysteinyl-[protein] = a thymidine in DNA + S-methyl-L-cysteinyl-[protein]</text>
        <dbReference type="Rhea" id="RHEA:53428"/>
        <dbReference type="Rhea" id="RHEA-COMP:10131"/>
        <dbReference type="Rhea" id="RHEA-COMP:10132"/>
        <dbReference type="Rhea" id="RHEA-COMP:13555"/>
        <dbReference type="Rhea" id="RHEA-COMP:13556"/>
        <dbReference type="ChEBI" id="CHEBI:29950"/>
        <dbReference type="ChEBI" id="CHEBI:82612"/>
        <dbReference type="ChEBI" id="CHEBI:137386"/>
        <dbReference type="ChEBI" id="CHEBI:137387"/>
        <dbReference type="EC" id="2.1.1.63"/>
    </reaction>
</comment>
<dbReference type="Pfam" id="PF02870">
    <property type="entry name" value="Methyltransf_1N"/>
    <property type="match status" value="1"/>
</dbReference>
<keyword evidence="5 9" id="KW-0808">Transferase</keyword>
<dbReference type="EC" id="2.1.1.63" evidence="9"/>
<comment type="catalytic activity">
    <reaction evidence="8 9">
        <text>a 6-O-methyl-2'-deoxyguanosine in DNA + L-cysteinyl-[protein] = S-methyl-L-cysteinyl-[protein] + a 2'-deoxyguanosine in DNA</text>
        <dbReference type="Rhea" id="RHEA:24000"/>
        <dbReference type="Rhea" id="RHEA-COMP:10131"/>
        <dbReference type="Rhea" id="RHEA-COMP:10132"/>
        <dbReference type="Rhea" id="RHEA-COMP:11367"/>
        <dbReference type="Rhea" id="RHEA-COMP:11368"/>
        <dbReference type="ChEBI" id="CHEBI:29950"/>
        <dbReference type="ChEBI" id="CHEBI:82612"/>
        <dbReference type="ChEBI" id="CHEBI:85445"/>
        <dbReference type="ChEBI" id="CHEBI:85448"/>
        <dbReference type="EC" id="2.1.1.63"/>
    </reaction>
</comment>
<comment type="miscellaneous">
    <text evidence="9">This enzyme catalyzes only one turnover and therefore is not strictly catalytic. According to one definition, an enzyme is a biocatalyst that acts repeatedly and over many reaction cycles.</text>
</comment>
<dbReference type="InterPro" id="IPR023546">
    <property type="entry name" value="MGMT"/>
</dbReference>
<comment type="similarity">
    <text evidence="2 9">Belongs to the MGMT family.</text>
</comment>
<dbReference type="GO" id="GO:0003908">
    <property type="term" value="F:methylated-DNA-[protein]-cysteine S-methyltransferase activity"/>
    <property type="evidence" value="ECO:0007669"/>
    <property type="project" value="UniProtKB-UniRule"/>
</dbReference>
<dbReference type="InterPro" id="IPR036631">
    <property type="entry name" value="MGMT_N_sf"/>
</dbReference>
<dbReference type="InterPro" id="IPR036388">
    <property type="entry name" value="WH-like_DNA-bd_sf"/>
</dbReference>
<evidence type="ECO:0000256" key="3">
    <source>
        <dbReference type="ARBA" id="ARBA00022490"/>
    </source>
</evidence>
<evidence type="ECO:0000259" key="11">
    <source>
        <dbReference type="Pfam" id="PF02870"/>
    </source>
</evidence>
<evidence type="ECO:0000259" key="10">
    <source>
        <dbReference type="Pfam" id="PF01035"/>
    </source>
</evidence>
<evidence type="ECO:0000256" key="9">
    <source>
        <dbReference type="HAMAP-Rule" id="MF_00772"/>
    </source>
</evidence>
<dbReference type="AlphaFoldDB" id="A0A7C3J5B2"/>
<dbReference type="SUPFAM" id="SSF53155">
    <property type="entry name" value="Methylated DNA-protein cysteine methyltransferase domain"/>
    <property type="match status" value="1"/>
</dbReference>
<sequence>MKNCVYYDSSIGLILIEEENGVVTKLDFVKSKSVKKNLYKSKILDQALKQLDQYFKKKRKKFSLKVNFSGTDFQKEVLKKTCEIGYGETVSYSKIAKMIGRPKAVRAVGSALKQNSVPIIIPCHRVIGKDGNLRGFAGKIKVKEFLLKLENPHFKIK</sequence>
<dbReference type="FunFam" id="1.10.10.10:FF:000214">
    <property type="entry name" value="Methylated-DNA--protein-cysteine methyltransferase"/>
    <property type="match status" value="1"/>
</dbReference>
<dbReference type="PANTHER" id="PTHR10815:SF5">
    <property type="entry name" value="METHYLATED-DNA--PROTEIN-CYSTEINE METHYLTRANSFERASE"/>
    <property type="match status" value="1"/>
</dbReference>